<reference evidence="1" key="1">
    <citation type="submission" date="2021-02" db="EMBL/GenBank/DDBJ databases">
        <title>Strain Y2R2, a novel species of the genus Halomonas.</title>
        <authorList>
            <person name="Huang H."/>
        </authorList>
    </citation>
    <scope>NUCLEOTIDE SEQUENCE</scope>
    <source>
        <strain evidence="1">Y2R2</strain>
    </source>
</reference>
<evidence type="ECO:0000313" key="2">
    <source>
        <dbReference type="Proteomes" id="UP000324285"/>
    </source>
</evidence>
<gene>
    <name evidence="1" type="ORF">E4T21_04275</name>
</gene>
<name>A0A5C1NBX0_9GAMM</name>
<dbReference type="AlphaFoldDB" id="A0A5C1NBX0"/>
<keyword evidence="2" id="KW-1185">Reference proteome</keyword>
<dbReference type="EMBL" id="CP038437">
    <property type="protein sequence ID" value="QEM80856.1"/>
    <property type="molecule type" value="Genomic_DNA"/>
</dbReference>
<sequence length="419" mass="46323">MRKERWIVPVVVVLALTWALAQYIASLLFERELERAMADLQARGDLRVSRSHVQRGWLSSSGTIHLSPLLSHDWHLSLPYEANHGVLDTSVSGQIELHHGRDDRGLFSDTLHSASPTWEAHYRSLGGTFNGKLRLASFVISQSPPGEATRELHFRGGNISFNGVYGDWHLGVHLKPWSLHDGDAELEVGPSQLESRYTYTAGAQSFSQHDQLTIDALSLSHPRVNLEGSNLQLETRTLLDDSELRIGSQLSVGEVSSGDRLLLAGTANMELSRINADALKELIVLLRRKAAEGGVLPQAAEPGSELDLALINLLQDSPRLDVRDVDLDSPMLGLSLKGNGVVIFDARQLGELSAVQLQDPLMRGRFQSRLDGDFEWLDVPAMVALWLHEPLDTQSLTLDLVKGQIRINGRLAPPFKLPR</sequence>
<protein>
    <submittedName>
        <fullName evidence="1">DUF945 family protein</fullName>
    </submittedName>
</protein>
<dbReference type="Proteomes" id="UP000324285">
    <property type="component" value="Chromosome"/>
</dbReference>
<dbReference type="RefSeq" id="WP_149283837.1">
    <property type="nucleotide sequence ID" value="NZ_CP038437.2"/>
</dbReference>
<dbReference type="OrthoDB" id="5778696at2"/>
<dbReference type="Pfam" id="PF06097">
    <property type="entry name" value="DUF945"/>
    <property type="match status" value="1"/>
</dbReference>
<evidence type="ECO:0000313" key="1">
    <source>
        <dbReference type="EMBL" id="QEM80856.1"/>
    </source>
</evidence>
<accession>A0A5C1NBX0</accession>
<organism evidence="1 2">
    <name type="scientific">Halomonas binhaiensis</name>
    <dbReference type="NCBI Taxonomy" id="2562282"/>
    <lineage>
        <taxon>Bacteria</taxon>
        <taxon>Pseudomonadati</taxon>
        <taxon>Pseudomonadota</taxon>
        <taxon>Gammaproteobacteria</taxon>
        <taxon>Oceanospirillales</taxon>
        <taxon>Halomonadaceae</taxon>
        <taxon>Halomonas</taxon>
    </lineage>
</organism>
<proteinExistence type="predicted"/>
<dbReference type="KEGG" id="hbh:E4T21_04275"/>
<dbReference type="InterPro" id="IPR010352">
    <property type="entry name" value="DUF945"/>
</dbReference>